<organism evidence="1 2">
    <name type="scientific">Vitis vinifera</name>
    <name type="common">Grape</name>
    <dbReference type="NCBI Taxonomy" id="29760"/>
    <lineage>
        <taxon>Eukaryota</taxon>
        <taxon>Viridiplantae</taxon>
        <taxon>Streptophyta</taxon>
        <taxon>Embryophyta</taxon>
        <taxon>Tracheophyta</taxon>
        <taxon>Spermatophyta</taxon>
        <taxon>Magnoliopsida</taxon>
        <taxon>eudicotyledons</taxon>
        <taxon>Gunneridae</taxon>
        <taxon>Pentapetalae</taxon>
        <taxon>rosids</taxon>
        <taxon>Vitales</taxon>
        <taxon>Vitaceae</taxon>
        <taxon>Viteae</taxon>
        <taxon>Vitis</taxon>
    </lineage>
</organism>
<dbReference type="HOGENOM" id="CLU_2228098_0_0_1"/>
<dbReference type="EMBL" id="FN596753">
    <property type="protein sequence ID" value="CBI40239.3"/>
    <property type="molecule type" value="Genomic_DNA"/>
</dbReference>
<dbReference type="AlphaFoldDB" id="D7UBX4"/>
<dbReference type="InParanoid" id="D7UBX4"/>
<accession>D7UBX4</accession>
<evidence type="ECO:0000313" key="2">
    <source>
        <dbReference type="Proteomes" id="UP000009183"/>
    </source>
</evidence>
<sequence length="106" mass="12256">MAYRLFIDEGHEKSCEGITHSRMGCYQEIMDLVLILFRYGSMAGKLLILFKGVMWKMKEFLVFVDSVGFQCPAKSISYFLSSLASNFRPFEGNMEIKAKEYYLNVP</sequence>
<gene>
    <name evidence="1" type="ordered locus">VIT_13s0074g00670</name>
</gene>
<evidence type="ECO:0000313" key="1">
    <source>
        <dbReference type="EMBL" id="CBI40239.3"/>
    </source>
</evidence>
<keyword evidence="2" id="KW-1185">Reference proteome</keyword>
<proteinExistence type="predicted"/>
<dbReference type="Proteomes" id="UP000009183">
    <property type="component" value="Chromosome 13"/>
</dbReference>
<protein>
    <submittedName>
        <fullName evidence="1">Uncharacterized protein</fullName>
    </submittedName>
</protein>
<name>D7UBX4_VITVI</name>
<reference evidence="2" key="1">
    <citation type="journal article" date="2007" name="Nature">
        <title>The grapevine genome sequence suggests ancestral hexaploidization in major angiosperm phyla.</title>
        <authorList>
            <consortium name="The French-Italian Public Consortium for Grapevine Genome Characterization."/>
            <person name="Jaillon O."/>
            <person name="Aury J.-M."/>
            <person name="Noel B."/>
            <person name="Policriti A."/>
            <person name="Clepet C."/>
            <person name="Casagrande A."/>
            <person name="Choisne N."/>
            <person name="Aubourg S."/>
            <person name="Vitulo N."/>
            <person name="Jubin C."/>
            <person name="Vezzi A."/>
            <person name="Legeai F."/>
            <person name="Hugueney P."/>
            <person name="Dasilva C."/>
            <person name="Horner D."/>
            <person name="Mica E."/>
            <person name="Jublot D."/>
            <person name="Poulain J."/>
            <person name="Bruyere C."/>
            <person name="Billault A."/>
            <person name="Segurens B."/>
            <person name="Gouyvenoux M."/>
            <person name="Ugarte E."/>
            <person name="Cattonaro F."/>
            <person name="Anthouard V."/>
            <person name="Vico V."/>
            <person name="Del Fabbro C."/>
            <person name="Alaux M."/>
            <person name="Di Gaspero G."/>
            <person name="Dumas V."/>
            <person name="Felice N."/>
            <person name="Paillard S."/>
            <person name="Juman I."/>
            <person name="Moroldo M."/>
            <person name="Scalabrin S."/>
            <person name="Canaguier A."/>
            <person name="Le Clainche I."/>
            <person name="Malacrida G."/>
            <person name="Durand E."/>
            <person name="Pesole G."/>
            <person name="Laucou V."/>
            <person name="Chatelet P."/>
            <person name="Merdinoglu D."/>
            <person name="Delledonne M."/>
            <person name="Pezzotti M."/>
            <person name="Lecharny A."/>
            <person name="Scarpelli C."/>
            <person name="Artiguenave F."/>
            <person name="Pe M.E."/>
            <person name="Valle G."/>
            <person name="Morgante M."/>
            <person name="Caboche M."/>
            <person name="Adam-Blondon A.-F."/>
            <person name="Weissenbach J."/>
            <person name="Quetier F."/>
            <person name="Wincker P."/>
        </authorList>
    </citation>
    <scope>NUCLEOTIDE SEQUENCE [LARGE SCALE GENOMIC DNA]</scope>
    <source>
        <strain evidence="2">cv. Pinot noir / PN40024</strain>
    </source>
</reference>
<dbReference type="PaxDb" id="29760-VIT_13s0074g00670.t01"/>